<keyword evidence="1" id="KW-1133">Transmembrane helix</keyword>
<keyword evidence="1" id="KW-0812">Transmembrane</keyword>
<sequence>MNIIVTFVAIIMKYTYCILISLFLILGFTQISYKNIAEFQSEVGTPSLNSMQFVDDCCISSAVDGQCCSSTRSLFNDETTEHKIGDVIFSGIANVRNVTPTKLLKLKINTAIYQLLSLLDSSRWTENDYRQLSFNTNSIRYSYGYYIYSLAHILI</sequence>
<evidence type="ECO:0000313" key="3">
    <source>
        <dbReference type="Proteomes" id="UP000651085"/>
    </source>
</evidence>
<keyword evidence="3" id="KW-1185">Reference proteome</keyword>
<dbReference type="Proteomes" id="UP000651085">
    <property type="component" value="Unassembled WGS sequence"/>
</dbReference>
<evidence type="ECO:0000256" key="1">
    <source>
        <dbReference type="SAM" id="Phobius"/>
    </source>
</evidence>
<dbReference type="AlphaFoldDB" id="A0A926INK4"/>
<evidence type="ECO:0000313" key="2">
    <source>
        <dbReference type="EMBL" id="MBC8591781.1"/>
    </source>
</evidence>
<protein>
    <submittedName>
        <fullName evidence="2">Uncharacterized protein</fullName>
    </submittedName>
</protein>
<feature type="transmembrane region" description="Helical" evidence="1">
    <location>
        <begin position="6"/>
        <end position="28"/>
    </location>
</feature>
<name>A0A926INK4_9BACT</name>
<gene>
    <name evidence="2" type="ORF">H8744_00720</name>
</gene>
<keyword evidence="1" id="KW-0472">Membrane</keyword>
<organism evidence="2 3">
    <name type="scientific">Jilunia laotingensis</name>
    <dbReference type="NCBI Taxonomy" id="2763675"/>
    <lineage>
        <taxon>Bacteria</taxon>
        <taxon>Pseudomonadati</taxon>
        <taxon>Bacteroidota</taxon>
        <taxon>Bacteroidia</taxon>
        <taxon>Bacteroidales</taxon>
        <taxon>Bacteroidaceae</taxon>
        <taxon>Jilunia</taxon>
    </lineage>
</organism>
<dbReference type="RefSeq" id="WP_262433002.1">
    <property type="nucleotide sequence ID" value="NZ_JACRTF010000001.1"/>
</dbReference>
<accession>A0A926INK4</accession>
<proteinExistence type="predicted"/>
<dbReference type="EMBL" id="JACRTF010000001">
    <property type="protein sequence ID" value="MBC8591781.1"/>
    <property type="molecule type" value="Genomic_DNA"/>
</dbReference>
<comment type="caution">
    <text evidence="2">The sequence shown here is derived from an EMBL/GenBank/DDBJ whole genome shotgun (WGS) entry which is preliminary data.</text>
</comment>
<reference evidence="2" key="1">
    <citation type="submission" date="2020-08" db="EMBL/GenBank/DDBJ databases">
        <title>Genome public.</title>
        <authorList>
            <person name="Liu C."/>
            <person name="Sun Q."/>
        </authorList>
    </citation>
    <scope>NUCLEOTIDE SEQUENCE</scope>
    <source>
        <strain evidence="2">N12</strain>
    </source>
</reference>